<evidence type="ECO:0000256" key="1">
    <source>
        <dbReference type="ARBA" id="ARBA00007031"/>
    </source>
</evidence>
<dbReference type="GO" id="GO:0006355">
    <property type="term" value="P:regulation of DNA-templated transcription"/>
    <property type="evidence" value="ECO:0007669"/>
    <property type="project" value="InterPro"/>
</dbReference>
<evidence type="ECO:0000313" key="3">
    <source>
        <dbReference type="EMBL" id="AWN44020.1"/>
    </source>
</evidence>
<dbReference type="Gene3D" id="1.10.10.1550">
    <property type="entry name" value="ROS/MUCR transcriptional regulator protein"/>
    <property type="match status" value="1"/>
</dbReference>
<dbReference type="GO" id="GO:0003677">
    <property type="term" value="F:DNA binding"/>
    <property type="evidence" value="ECO:0007669"/>
    <property type="project" value="InterPro"/>
</dbReference>
<dbReference type="Pfam" id="PF05443">
    <property type="entry name" value="ROS_MUCR"/>
    <property type="match status" value="1"/>
</dbReference>
<comment type="similarity">
    <text evidence="1">Belongs to the ros/MucR family.</text>
</comment>
<dbReference type="AlphaFoldDB" id="A0A2U8WF39"/>
<sequence>MSAVGPERPEFVSLTAEIVSAYLGRNHVRPDDLPSLIQSVHATLAGLATGASDAPTSAPKATVAEIKRSITPEHLVSFEDGKRYKTLVRHLRLRGLSPEAYREKWGLPVGYPMTAASYSAKRAELARGAGLGRAGLARQAAPDAEQDAAEDAPQQMVADQPSADQFEETITREPIEDDGFAE</sequence>
<feature type="region of interest" description="Disordered" evidence="2">
    <location>
        <begin position="134"/>
        <end position="182"/>
    </location>
</feature>
<protein>
    <submittedName>
        <fullName evidence="3">MucR family transcriptional regulator</fullName>
    </submittedName>
</protein>
<reference evidence="4" key="1">
    <citation type="submission" date="2018-05" db="EMBL/GenBank/DDBJ databases">
        <title>Complete Genome Sequence of Methylobacterium sp. 17SD2-17.</title>
        <authorList>
            <person name="Srinivasan S."/>
        </authorList>
    </citation>
    <scope>NUCLEOTIDE SEQUENCE [LARGE SCALE GENOMIC DNA]</scope>
    <source>
        <strain evidence="4">17SD2-17</strain>
    </source>
</reference>
<dbReference type="EMBL" id="CP029550">
    <property type="protein sequence ID" value="AWN44020.1"/>
    <property type="molecule type" value="Genomic_DNA"/>
</dbReference>
<dbReference type="Proteomes" id="UP000245926">
    <property type="component" value="Chromosome"/>
</dbReference>
<organism evidence="3 4">
    <name type="scientific">Methylobacterium durans</name>
    <dbReference type="NCBI Taxonomy" id="2202825"/>
    <lineage>
        <taxon>Bacteria</taxon>
        <taxon>Pseudomonadati</taxon>
        <taxon>Pseudomonadota</taxon>
        <taxon>Alphaproteobacteria</taxon>
        <taxon>Hyphomicrobiales</taxon>
        <taxon>Methylobacteriaceae</taxon>
        <taxon>Methylobacterium</taxon>
    </lineage>
</organism>
<feature type="compositionally biased region" description="Low complexity" evidence="2">
    <location>
        <begin position="134"/>
        <end position="143"/>
    </location>
</feature>
<dbReference type="GO" id="GO:0008270">
    <property type="term" value="F:zinc ion binding"/>
    <property type="evidence" value="ECO:0007669"/>
    <property type="project" value="InterPro"/>
</dbReference>
<dbReference type="OrthoDB" id="9809693at2"/>
<evidence type="ECO:0000313" key="4">
    <source>
        <dbReference type="Proteomes" id="UP000245926"/>
    </source>
</evidence>
<evidence type="ECO:0000256" key="2">
    <source>
        <dbReference type="SAM" id="MobiDB-lite"/>
    </source>
</evidence>
<dbReference type="InterPro" id="IPR008807">
    <property type="entry name" value="ROS_MUCR"/>
</dbReference>
<gene>
    <name evidence="3" type="ORF">DK389_30335</name>
</gene>
<name>A0A2U8WF39_9HYPH</name>
<keyword evidence="4" id="KW-1185">Reference proteome</keyword>
<accession>A0A2U8WF39</accession>
<proteinExistence type="inferred from homology"/>
<dbReference type="InterPro" id="IPR041920">
    <property type="entry name" value="ROS/MUCR_sf"/>
</dbReference>
<dbReference type="KEGG" id="mets:DK389_30335"/>